<dbReference type="SUPFAM" id="SSF51445">
    <property type="entry name" value="(Trans)glycosidases"/>
    <property type="match status" value="1"/>
</dbReference>
<proteinExistence type="predicted"/>
<dbReference type="InterPro" id="IPR017853">
    <property type="entry name" value="GH"/>
</dbReference>
<name>A0A2P7S0Z6_9HYPH</name>
<evidence type="ECO:0000313" key="1">
    <source>
        <dbReference type="EMBL" id="PSJ56103.1"/>
    </source>
</evidence>
<dbReference type="OrthoDB" id="8339574at2"/>
<dbReference type="GO" id="GO:0016787">
    <property type="term" value="F:hydrolase activity"/>
    <property type="evidence" value="ECO:0007669"/>
    <property type="project" value="UniProtKB-KW"/>
</dbReference>
<keyword evidence="1" id="KW-0378">Hydrolase</keyword>
<sequence length="385" mass="43030">MWASSFNVRRTRLVGPLLGMLLAVWGIVSLPVAHAGETPTTRIGVNRLNLAWLSRRDQERVLGEMATNGVTHARLSLSRPIDKSIEGLEIASQLGIRILLEIQLTNKSYFPGTARPRTGFGRIWDVHRLSELDLDRYRMGLRDALRRIDALGIRLEAIEPGNEINFSAYNGDLLVYRQPGERTPRSIAELAGRAAFEQGLDKYVEALKITREEVRATVHSSDAAIVSAGLSDLRADWADGRGMERLDPHEVIALLRKRGIDSLVDAYGIHVYPGQKAAPALSERVRHILDFCRTDNAGRPCWVTEWGIANTVRDCPVDDRKREDAVRAVRAVFQQLTDERRLTAAFYYDWDTEQSYSLWRCGRLSPAGALAVAPAGAQETRTVLP</sequence>
<reference evidence="1 2" key="1">
    <citation type="submission" date="2018-03" db="EMBL/GenBank/DDBJ databases">
        <title>The draft genome of Mesorhizobium soli JCM 19897.</title>
        <authorList>
            <person name="Li L."/>
            <person name="Liu L."/>
            <person name="Liang L."/>
            <person name="Wang T."/>
            <person name="Zhang X."/>
        </authorList>
    </citation>
    <scope>NUCLEOTIDE SEQUENCE [LARGE SCALE GENOMIC DNA]</scope>
    <source>
        <strain evidence="1 2">JCM 19897</strain>
    </source>
</reference>
<organism evidence="1 2">
    <name type="scientific">Pseudaminobacter soli</name>
    <name type="common">ex Li et al. 2025</name>
    <dbReference type="NCBI Taxonomy" id="1295366"/>
    <lineage>
        <taxon>Bacteria</taxon>
        <taxon>Pseudomonadati</taxon>
        <taxon>Pseudomonadota</taxon>
        <taxon>Alphaproteobacteria</taxon>
        <taxon>Hyphomicrobiales</taxon>
        <taxon>Phyllobacteriaceae</taxon>
        <taxon>Pseudaminobacter</taxon>
    </lineage>
</organism>
<dbReference type="AlphaFoldDB" id="A0A2P7S0Z6"/>
<keyword evidence="2" id="KW-1185">Reference proteome</keyword>
<dbReference type="Proteomes" id="UP000240653">
    <property type="component" value="Unassembled WGS sequence"/>
</dbReference>
<accession>A0A2P7S0Z6</accession>
<evidence type="ECO:0000313" key="2">
    <source>
        <dbReference type="Proteomes" id="UP000240653"/>
    </source>
</evidence>
<comment type="caution">
    <text evidence="1">The sequence shown here is derived from an EMBL/GenBank/DDBJ whole genome shotgun (WGS) entry which is preliminary data.</text>
</comment>
<gene>
    <name evidence="1" type="ORF">C7I85_25640</name>
</gene>
<protein>
    <submittedName>
        <fullName evidence="1">Glycoside hydrolase</fullName>
    </submittedName>
</protein>
<dbReference type="EMBL" id="PXYL01000020">
    <property type="protein sequence ID" value="PSJ56103.1"/>
    <property type="molecule type" value="Genomic_DNA"/>
</dbReference>
<dbReference type="Gene3D" id="3.20.20.80">
    <property type="entry name" value="Glycosidases"/>
    <property type="match status" value="1"/>
</dbReference>